<dbReference type="RefSeq" id="XP_056485921.1">
    <property type="nucleotide sequence ID" value="XM_056635301.1"/>
</dbReference>
<dbReference type="GO" id="GO:0016491">
    <property type="term" value="F:oxidoreductase activity"/>
    <property type="evidence" value="ECO:0007669"/>
    <property type="project" value="UniProtKB-KW"/>
</dbReference>
<evidence type="ECO:0000313" key="6">
    <source>
        <dbReference type="Proteomes" id="UP001147747"/>
    </source>
</evidence>
<gene>
    <name evidence="5" type="ORF">N7509_010664</name>
</gene>
<dbReference type="OrthoDB" id="419598at2759"/>
<reference evidence="5" key="2">
    <citation type="journal article" date="2023" name="IMA Fungus">
        <title>Comparative genomic study of the Penicillium genus elucidates a diverse pangenome and 15 lateral gene transfer events.</title>
        <authorList>
            <person name="Petersen C."/>
            <person name="Sorensen T."/>
            <person name="Nielsen M.R."/>
            <person name="Sondergaard T.E."/>
            <person name="Sorensen J.L."/>
            <person name="Fitzpatrick D.A."/>
            <person name="Frisvad J.C."/>
            <person name="Nielsen K.L."/>
        </authorList>
    </citation>
    <scope>NUCLEOTIDE SEQUENCE</scope>
    <source>
        <strain evidence="5">IBT 29677</strain>
    </source>
</reference>
<dbReference type="CDD" id="cd05251">
    <property type="entry name" value="NmrA_like_SDR_a"/>
    <property type="match status" value="1"/>
</dbReference>
<protein>
    <recommendedName>
        <fullName evidence="4">NmrA-like domain-containing protein</fullName>
    </recommendedName>
</protein>
<accession>A0A9W9VRT6</accession>
<evidence type="ECO:0000259" key="4">
    <source>
        <dbReference type="Pfam" id="PF05368"/>
    </source>
</evidence>
<feature type="domain" description="NmrA-like" evidence="4">
    <location>
        <begin position="6"/>
        <end position="260"/>
    </location>
</feature>
<dbReference type="InterPro" id="IPR008030">
    <property type="entry name" value="NmrA-like"/>
</dbReference>
<comment type="caution">
    <text evidence="5">The sequence shown here is derived from an EMBL/GenBank/DDBJ whole genome shotgun (WGS) entry which is preliminary data.</text>
</comment>
<dbReference type="Gene3D" id="3.90.25.10">
    <property type="entry name" value="UDP-galactose 4-epimerase, domain 1"/>
    <property type="match status" value="1"/>
</dbReference>
<dbReference type="InterPro" id="IPR036291">
    <property type="entry name" value="NAD(P)-bd_dom_sf"/>
</dbReference>
<keyword evidence="6" id="KW-1185">Reference proteome</keyword>
<dbReference type="Proteomes" id="UP001147747">
    <property type="component" value="Unassembled WGS sequence"/>
</dbReference>
<keyword evidence="2" id="KW-0521">NADP</keyword>
<dbReference type="Pfam" id="PF05368">
    <property type="entry name" value="NmrA"/>
    <property type="match status" value="1"/>
</dbReference>
<dbReference type="Gene3D" id="3.40.50.720">
    <property type="entry name" value="NAD(P)-binding Rossmann-like Domain"/>
    <property type="match status" value="1"/>
</dbReference>
<dbReference type="AlphaFoldDB" id="A0A9W9VRT6"/>
<dbReference type="GO" id="GO:0005634">
    <property type="term" value="C:nucleus"/>
    <property type="evidence" value="ECO:0007669"/>
    <property type="project" value="TreeGrafter"/>
</dbReference>
<dbReference type="SUPFAM" id="SSF51735">
    <property type="entry name" value="NAD(P)-binding Rossmann-fold domains"/>
    <property type="match status" value="1"/>
</dbReference>
<evidence type="ECO:0000256" key="3">
    <source>
        <dbReference type="ARBA" id="ARBA00023002"/>
    </source>
</evidence>
<dbReference type="EMBL" id="JAPZBU010000009">
    <property type="protein sequence ID" value="KAJ5388123.1"/>
    <property type="molecule type" value="Genomic_DNA"/>
</dbReference>
<proteinExistence type="inferred from homology"/>
<evidence type="ECO:0000313" key="5">
    <source>
        <dbReference type="EMBL" id="KAJ5388123.1"/>
    </source>
</evidence>
<comment type="similarity">
    <text evidence="1">Belongs to the NmrA-type oxidoreductase family.</text>
</comment>
<dbReference type="PANTHER" id="PTHR42748:SF30">
    <property type="entry name" value="NMRA-LIKE DOMAIN-CONTAINING PROTEIN"/>
    <property type="match status" value="1"/>
</dbReference>
<dbReference type="GeneID" id="81374281"/>
<evidence type="ECO:0000256" key="1">
    <source>
        <dbReference type="ARBA" id="ARBA00006328"/>
    </source>
</evidence>
<dbReference type="InterPro" id="IPR051164">
    <property type="entry name" value="NmrA-like_oxidored"/>
</dbReference>
<name>A0A9W9VRT6_9EURO</name>
<sequence length="305" mass="33865">MASPIVFVCGATGTQGGALTTHLLQQNIQVHAITRNIQSEAAQKISNRGVSLIEGDFDNEETLRKAMTNCTSIFLNLSPNHLNPSAELDQAKNIISIAKEIGINQIIYTGAMGTVNPERLPRWDPTNLAANVLLGKQSIEKEVRNAGFEHWTILRPGNFMSNFLNPLVRMYQGFVETGKFTTAFTPETILPMVDPYDIGRFAAAAVCDPIRFHGKEVEIASQMMGAEAIIKDIAQATGRDMEVVFLSDEEVKGKMATDPFLGPQLLLRDMAIFVDFQKVKGWNIELSTFAEFLKREKKRVEEAYL</sequence>
<keyword evidence="3" id="KW-0560">Oxidoreductase</keyword>
<organism evidence="5 6">
    <name type="scientific">Penicillium cosmopolitanum</name>
    <dbReference type="NCBI Taxonomy" id="1131564"/>
    <lineage>
        <taxon>Eukaryota</taxon>
        <taxon>Fungi</taxon>
        <taxon>Dikarya</taxon>
        <taxon>Ascomycota</taxon>
        <taxon>Pezizomycotina</taxon>
        <taxon>Eurotiomycetes</taxon>
        <taxon>Eurotiomycetidae</taxon>
        <taxon>Eurotiales</taxon>
        <taxon>Aspergillaceae</taxon>
        <taxon>Penicillium</taxon>
    </lineage>
</organism>
<evidence type="ECO:0000256" key="2">
    <source>
        <dbReference type="ARBA" id="ARBA00022857"/>
    </source>
</evidence>
<dbReference type="PANTHER" id="PTHR42748">
    <property type="entry name" value="NITROGEN METABOLITE REPRESSION PROTEIN NMRA FAMILY MEMBER"/>
    <property type="match status" value="1"/>
</dbReference>
<reference evidence="5" key="1">
    <citation type="submission" date="2022-12" db="EMBL/GenBank/DDBJ databases">
        <authorList>
            <person name="Petersen C."/>
        </authorList>
    </citation>
    <scope>NUCLEOTIDE SEQUENCE</scope>
    <source>
        <strain evidence="5">IBT 29677</strain>
    </source>
</reference>